<keyword evidence="5" id="KW-1185">Reference proteome</keyword>
<sequence length="334" mass="37034">MEPFQGPSKWVPTLGELQKTLQRGEYLPLRPLPMFESNFVQVTNRGAPVYVHHRTNRVTMGVAASQPGLVLPDILLIAQPPEGRECSSLVLTRMLPLDLTRLYVHDLSSWRLKLRLVTGRCYYLELDAPRNEAGFLFDRWIRLINLLQGPATTWLPRTPHGPARDPASVKPPAPPWTPGSWHGDGLGSWSPERVMTVEPNFPYKMLTLQKQRKARVSRLGRPGWGGRKFKSQAVGDSVPLIWSRQEHHTSPSPCGPPTFWPFPRGLTLPSSRPEKPSITIRTVFSIVSNTINHTQSSSKAAMSWGPTPGLREEGLGAWAPGSEGGGAGGLDSWV</sequence>
<evidence type="ECO:0000259" key="3">
    <source>
        <dbReference type="Pfam" id="PF12480"/>
    </source>
</evidence>
<accession>A0A8C8Y5C4</accession>
<reference evidence="4" key="2">
    <citation type="submission" date="2025-09" db="UniProtKB">
        <authorList>
            <consortium name="Ensembl"/>
        </authorList>
    </citation>
    <scope>IDENTIFICATION</scope>
</reference>
<comment type="similarity">
    <text evidence="1">Belongs to the GARIN family.</text>
</comment>
<dbReference type="Proteomes" id="UP000694399">
    <property type="component" value="Unassembled WGS sequence"/>
</dbReference>
<feature type="region of interest" description="Disordered" evidence="2">
    <location>
        <begin position="158"/>
        <end position="177"/>
    </location>
</feature>
<organism evidence="4 5">
    <name type="scientific">Panthera leo</name>
    <name type="common">Lion</name>
    <dbReference type="NCBI Taxonomy" id="9689"/>
    <lineage>
        <taxon>Eukaryota</taxon>
        <taxon>Metazoa</taxon>
        <taxon>Chordata</taxon>
        <taxon>Craniata</taxon>
        <taxon>Vertebrata</taxon>
        <taxon>Euteleostomi</taxon>
        <taxon>Mammalia</taxon>
        <taxon>Eutheria</taxon>
        <taxon>Laurasiatheria</taxon>
        <taxon>Carnivora</taxon>
        <taxon>Feliformia</taxon>
        <taxon>Felidae</taxon>
        <taxon>Pantherinae</taxon>
        <taxon>Panthera</taxon>
    </lineage>
</organism>
<reference evidence="4" key="1">
    <citation type="submission" date="2025-08" db="UniProtKB">
        <authorList>
            <consortium name="Ensembl"/>
        </authorList>
    </citation>
    <scope>IDENTIFICATION</scope>
</reference>
<dbReference type="PANTHER" id="PTHR22574:SF12">
    <property type="entry name" value="GOLGI-ASSOCIATED RAB2 INTERACTOR PROTEIN 5B"/>
    <property type="match status" value="1"/>
</dbReference>
<name>A0A8C8Y5C4_PANLE</name>
<proteinExistence type="inferred from homology"/>
<dbReference type="Ensembl" id="ENSPLOT00000029115.1">
    <property type="protein sequence ID" value="ENSPLOP00000026378.1"/>
    <property type="gene ID" value="ENSPLOG00000019333.1"/>
</dbReference>
<evidence type="ECO:0000313" key="5">
    <source>
        <dbReference type="Proteomes" id="UP000694399"/>
    </source>
</evidence>
<dbReference type="PANTHER" id="PTHR22574">
    <property type="match status" value="1"/>
</dbReference>
<dbReference type="InterPro" id="IPR022168">
    <property type="entry name" value="GARIL-like_Rab2B-bd"/>
</dbReference>
<evidence type="ECO:0000256" key="1">
    <source>
        <dbReference type="ARBA" id="ARBA00038379"/>
    </source>
</evidence>
<dbReference type="AlphaFoldDB" id="A0A8C8Y5C4"/>
<evidence type="ECO:0000256" key="2">
    <source>
        <dbReference type="SAM" id="MobiDB-lite"/>
    </source>
</evidence>
<dbReference type="Pfam" id="PF12480">
    <property type="entry name" value="GARIL_Rab2_bd"/>
    <property type="match status" value="1"/>
</dbReference>
<protein>
    <recommendedName>
        <fullName evidence="3">Golgi associated RAB2 interactor protein-like Rab2B-binding domain-containing protein</fullName>
    </recommendedName>
</protein>
<evidence type="ECO:0000313" key="4">
    <source>
        <dbReference type="Ensembl" id="ENSPLOP00000026378.1"/>
    </source>
</evidence>
<feature type="domain" description="Golgi associated RAB2 interactor protein-like Rab2B-binding" evidence="3">
    <location>
        <begin position="89"/>
        <end position="155"/>
    </location>
</feature>
<dbReference type="GeneTree" id="ENSGT00940000163150"/>
<dbReference type="GO" id="GO:0005634">
    <property type="term" value="C:nucleus"/>
    <property type="evidence" value="ECO:0007669"/>
    <property type="project" value="TreeGrafter"/>
</dbReference>